<dbReference type="Proteomes" id="UP000618733">
    <property type="component" value="Unassembled WGS sequence"/>
</dbReference>
<evidence type="ECO:0000256" key="3">
    <source>
        <dbReference type="ARBA" id="ARBA00007222"/>
    </source>
</evidence>
<dbReference type="GO" id="GO:0012505">
    <property type="term" value="C:endomembrane system"/>
    <property type="evidence" value="ECO:0007669"/>
    <property type="project" value="UniProtKB-SubCell"/>
</dbReference>
<dbReference type="EC" id="2.4.1.-" evidence="10"/>
<feature type="domain" description="Protein O-mannosyl-transferase C-terminal four TM" evidence="12">
    <location>
        <begin position="304"/>
        <end position="508"/>
    </location>
</feature>
<feature type="transmembrane region" description="Helical" evidence="10">
    <location>
        <begin position="101"/>
        <end position="122"/>
    </location>
</feature>
<evidence type="ECO:0000256" key="2">
    <source>
        <dbReference type="ARBA" id="ARBA00004922"/>
    </source>
</evidence>
<gene>
    <name evidence="13" type="ORF">JD292_09900</name>
</gene>
<dbReference type="PANTHER" id="PTHR10050">
    <property type="entry name" value="DOLICHYL-PHOSPHATE-MANNOSE--PROTEIN MANNOSYLTRANSFERASE"/>
    <property type="match status" value="1"/>
</dbReference>
<evidence type="ECO:0000256" key="8">
    <source>
        <dbReference type="ARBA" id="ARBA00023136"/>
    </source>
</evidence>
<feature type="transmembrane region" description="Helical" evidence="10">
    <location>
        <begin position="422"/>
        <end position="447"/>
    </location>
</feature>
<name>A0A934QD21_9MICO</name>
<keyword evidence="14" id="KW-1185">Reference proteome</keyword>
<accession>A0A934QD21</accession>
<evidence type="ECO:0000313" key="14">
    <source>
        <dbReference type="Proteomes" id="UP000618733"/>
    </source>
</evidence>
<evidence type="ECO:0000256" key="7">
    <source>
        <dbReference type="ARBA" id="ARBA00022989"/>
    </source>
</evidence>
<comment type="function">
    <text evidence="10">Protein O-mannosyltransferase that catalyzes the transfer of a single mannose residue from a polyprenol phospho-mannosyl lipidic donor to the hydroxyl group of selected serine and threonine residues in acceptor proteins.</text>
</comment>
<protein>
    <recommendedName>
        <fullName evidence="9 10">Polyprenol-phosphate-mannose--protein mannosyltransferase</fullName>
        <ecNumber evidence="10">2.4.1.-</ecNumber>
    </recommendedName>
</protein>
<evidence type="ECO:0000256" key="9">
    <source>
        <dbReference type="ARBA" id="ARBA00093617"/>
    </source>
</evidence>
<dbReference type="InterPro" id="IPR027005">
    <property type="entry name" value="PMT-like"/>
</dbReference>
<feature type="transmembrane region" description="Helical" evidence="10">
    <location>
        <begin position="368"/>
        <end position="385"/>
    </location>
</feature>
<dbReference type="InterPro" id="IPR032421">
    <property type="entry name" value="PMT_4TMC"/>
</dbReference>
<proteinExistence type="inferred from homology"/>
<evidence type="ECO:0000256" key="5">
    <source>
        <dbReference type="ARBA" id="ARBA00022679"/>
    </source>
</evidence>
<comment type="similarity">
    <text evidence="3 10">Belongs to the glycosyltransferase 39 family.</text>
</comment>
<feature type="transmembrane region" description="Helical" evidence="10">
    <location>
        <begin position="129"/>
        <end position="146"/>
    </location>
</feature>
<keyword evidence="6 10" id="KW-0812">Transmembrane</keyword>
<organism evidence="13 14">
    <name type="scientific">Leucobacter edaphi</name>
    <dbReference type="NCBI Taxonomy" id="2796472"/>
    <lineage>
        <taxon>Bacteria</taxon>
        <taxon>Bacillati</taxon>
        <taxon>Actinomycetota</taxon>
        <taxon>Actinomycetes</taxon>
        <taxon>Micrococcales</taxon>
        <taxon>Microbacteriaceae</taxon>
        <taxon>Leucobacter</taxon>
    </lineage>
</organism>
<evidence type="ECO:0000256" key="1">
    <source>
        <dbReference type="ARBA" id="ARBA00004127"/>
    </source>
</evidence>
<sequence length="509" mass="55119">MRVFERHGWVLPAAVLVVAAALRFFALDRPGTLVFDELYYVRDAISQLAHGFPTSWPDSEPGMSGGRATAFLDDPSYAVHPPLGKWLIGIGVLAFGPDNGWGWRSASALFGALTVALVMRLGWHLSKSLIVASIAGLLLALDGVHVTLSRVGLLDGFLTFFVLLGALFVWKGLVASGRIVASAAGPDGRPAAAHPGEPPPAPIRIPITWGRPWLVAAALTFGAAASVKWSGLYPLAAFLILIALRDLASRLRAHERFAVLRSLAQAGVTAVLTLPLTVLVYAASWVGWIVTPGGWGRDPAVPWWSSLLKYHADMLSWHGTLDAPHPYQSNPLTWPLALRPTAMYETRWTDGCPWHECVAAVTPLPNPILTWGGALAICALAWFAARASSTGSISLPTRAATFVVVGFLSGWLPWVLTFSRPAVFQFYAVVLTPFTALALALVFARLCRFGETEPGLEALSRDELGSRRAALGVFLTIALALALWFFPLWSGMPVTDWFFRLHVWLPGWD</sequence>
<comment type="pathway">
    <text evidence="2 10">Protein modification; protein glycosylation.</text>
</comment>
<feature type="transmembrane region" description="Helical" evidence="10">
    <location>
        <begin position="468"/>
        <end position="489"/>
    </location>
</feature>
<feature type="transmembrane region" description="Helical" evidence="10">
    <location>
        <begin position="397"/>
        <end position="416"/>
    </location>
</feature>
<evidence type="ECO:0000256" key="6">
    <source>
        <dbReference type="ARBA" id="ARBA00022692"/>
    </source>
</evidence>
<feature type="transmembrane region" description="Helical" evidence="10">
    <location>
        <begin position="152"/>
        <end position="170"/>
    </location>
</feature>
<evidence type="ECO:0000313" key="13">
    <source>
        <dbReference type="EMBL" id="MBK0422384.1"/>
    </source>
</evidence>
<dbReference type="Pfam" id="PF02366">
    <property type="entry name" value="PMT"/>
    <property type="match status" value="1"/>
</dbReference>
<evidence type="ECO:0000259" key="11">
    <source>
        <dbReference type="Pfam" id="PF02366"/>
    </source>
</evidence>
<dbReference type="AlphaFoldDB" id="A0A934QD21"/>
<evidence type="ECO:0000259" key="12">
    <source>
        <dbReference type="Pfam" id="PF16192"/>
    </source>
</evidence>
<keyword evidence="7 10" id="KW-1133">Transmembrane helix</keyword>
<dbReference type="EMBL" id="JAEHOI010000009">
    <property type="protein sequence ID" value="MBK0422384.1"/>
    <property type="molecule type" value="Genomic_DNA"/>
</dbReference>
<feature type="transmembrane region" description="Helical" evidence="10">
    <location>
        <begin position="268"/>
        <end position="290"/>
    </location>
</feature>
<dbReference type="InterPro" id="IPR003342">
    <property type="entry name" value="ArnT-like_N"/>
</dbReference>
<feature type="domain" description="ArnT-like N-terminal" evidence="11">
    <location>
        <begin position="15"/>
        <end position="172"/>
    </location>
</feature>
<dbReference type="Pfam" id="PF16192">
    <property type="entry name" value="PMT_4TMC"/>
    <property type="match status" value="1"/>
</dbReference>
<dbReference type="GO" id="GO:0005886">
    <property type="term" value="C:plasma membrane"/>
    <property type="evidence" value="ECO:0007669"/>
    <property type="project" value="UniProtKB-SubCell"/>
</dbReference>
<reference evidence="13" key="1">
    <citation type="submission" date="2020-12" db="EMBL/GenBank/DDBJ databases">
        <title>Leucobacter sp. CAS2, isolated from Chromium sludge.</title>
        <authorList>
            <person name="Xu Z."/>
        </authorList>
    </citation>
    <scope>NUCLEOTIDE SEQUENCE</scope>
    <source>
        <strain evidence="13">CSA2</strain>
    </source>
</reference>
<dbReference type="GO" id="GO:0004169">
    <property type="term" value="F:dolichyl-phosphate-mannose-protein mannosyltransferase activity"/>
    <property type="evidence" value="ECO:0007669"/>
    <property type="project" value="UniProtKB-UniRule"/>
</dbReference>
<comment type="subcellular location">
    <subcellularLocation>
        <location evidence="10">Cell membrane</location>
    </subcellularLocation>
    <subcellularLocation>
        <location evidence="1">Endomembrane system</location>
        <topology evidence="1">Multi-pass membrane protein</topology>
    </subcellularLocation>
</comment>
<keyword evidence="8 10" id="KW-0472">Membrane</keyword>
<comment type="caution">
    <text evidence="13">The sequence shown here is derived from an EMBL/GenBank/DDBJ whole genome shotgun (WGS) entry which is preliminary data.</text>
</comment>
<evidence type="ECO:0000256" key="10">
    <source>
        <dbReference type="RuleBase" id="RU367007"/>
    </source>
</evidence>
<keyword evidence="5 10" id="KW-0808">Transferase</keyword>
<keyword evidence="4 10" id="KW-0328">Glycosyltransferase</keyword>
<keyword evidence="10" id="KW-1003">Cell membrane</keyword>
<evidence type="ECO:0000256" key="4">
    <source>
        <dbReference type="ARBA" id="ARBA00022676"/>
    </source>
</evidence>
<dbReference type="PANTHER" id="PTHR10050:SF46">
    <property type="entry name" value="PROTEIN O-MANNOSYL-TRANSFERASE 2"/>
    <property type="match status" value="1"/>
</dbReference>